<sequence>MKVIIKIGDREAVPVRAIPLLTHWETMSPDVVAQALAWNEGEPHFKGLQAFRCYEGSRPIPAREWENEVCWQFTALNESMKATGNTPATGLLEWRRRALEILPAGVYVWKDEFEPMHCMRYGPDGETLLKNMVPVDDEAHERLVALDFDPVISDPEIQRLVFEGFVPTPAGDAAFTLAFYGTCGGLDIEQWAKKMEVRPLEAARLLCGEDPLNLKACADSAEVQLLARILEDTAKSHPDGCMLRDYALLAMERGARHRQEISMAVVHLTADAVTAVQSATLVPNEASNTAVHNRSMLASRDQLIAAFGSFTGMDSTWFNNLTDTPALQASRKVAGQGMRGRTAEPLFCPFEVMQWLANPKRRKGRKLSPDKAWELLERHFPKVYNLKSVADPRSPD</sequence>
<reference evidence="2" key="1">
    <citation type="journal article" date="2019" name="Int. J. Syst. Evol. Microbiol.">
        <title>The Global Catalogue of Microorganisms (GCM) 10K type strain sequencing project: providing services to taxonomists for standard genome sequencing and annotation.</title>
        <authorList>
            <consortium name="The Broad Institute Genomics Platform"/>
            <consortium name="The Broad Institute Genome Sequencing Center for Infectious Disease"/>
            <person name="Wu L."/>
            <person name="Ma J."/>
        </authorList>
    </citation>
    <scope>NUCLEOTIDE SEQUENCE [LARGE SCALE GENOMIC DNA]</scope>
    <source>
        <strain evidence="2">CCUG 54518</strain>
    </source>
</reference>
<keyword evidence="2" id="KW-1185">Reference proteome</keyword>
<dbReference type="EMBL" id="JBHTBX010000004">
    <property type="protein sequence ID" value="MFC7434326.1"/>
    <property type="molecule type" value="Genomic_DNA"/>
</dbReference>
<dbReference type="RefSeq" id="WP_382255554.1">
    <property type="nucleotide sequence ID" value="NZ_JBHTBX010000004.1"/>
</dbReference>
<evidence type="ECO:0000313" key="2">
    <source>
        <dbReference type="Proteomes" id="UP001596495"/>
    </source>
</evidence>
<protein>
    <submittedName>
        <fullName evidence="1">Uncharacterized protein</fullName>
    </submittedName>
</protein>
<organism evidence="1 2">
    <name type="scientific">Hydrogenophaga bisanensis</name>
    <dbReference type="NCBI Taxonomy" id="439611"/>
    <lineage>
        <taxon>Bacteria</taxon>
        <taxon>Pseudomonadati</taxon>
        <taxon>Pseudomonadota</taxon>
        <taxon>Betaproteobacteria</taxon>
        <taxon>Burkholderiales</taxon>
        <taxon>Comamonadaceae</taxon>
        <taxon>Hydrogenophaga</taxon>
    </lineage>
</organism>
<evidence type="ECO:0000313" key="1">
    <source>
        <dbReference type="EMBL" id="MFC7434326.1"/>
    </source>
</evidence>
<dbReference type="Proteomes" id="UP001596495">
    <property type="component" value="Unassembled WGS sequence"/>
</dbReference>
<gene>
    <name evidence="1" type="ORF">ACFQNJ_07360</name>
</gene>
<name>A0ABW2R8D6_9BURK</name>
<accession>A0ABW2R8D6</accession>
<comment type="caution">
    <text evidence="1">The sequence shown here is derived from an EMBL/GenBank/DDBJ whole genome shotgun (WGS) entry which is preliminary data.</text>
</comment>
<proteinExistence type="predicted"/>